<dbReference type="InterPro" id="IPR027377">
    <property type="entry name" value="ZAR1/RTP1-5-like_Znf-3CxxC"/>
</dbReference>
<comment type="caution">
    <text evidence="5">The sequence shown here is derived from an EMBL/GenBank/DDBJ whole genome shotgun (WGS) entry which is preliminary data.</text>
</comment>
<keyword evidence="1" id="KW-0479">Metal-binding</keyword>
<dbReference type="Proteomes" id="UP000785679">
    <property type="component" value="Unassembled WGS sequence"/>
</dbReference>
<proteinExistence type="predicted"/>
<dbReference type="Pfam" id="PF13695">
    <property type="entry name" value="Zn_ribbon_3CxxC"/>
    <property type="match status" value="1"/>
</dbReference>
<reference evidence="5" key="1">
    <citation type="submission" date="2019-06" db="EMBL/GenBank/DDBJ databases">
        <authorList>
            <person name="Zheng W."/>
        </authorList>
    </citation>
    <scope>NUCLEOTIDE SEQUENCE</scope>
    <source>
        <strain evidence="5">QDHG01</strain>
    </source>
</reference>
<evidence type="ECO:0000313" key="6">
    <source>
        <dbReference type="Proteomes" id="UP000785679"/>
    </source>
</evidence>
<dbReference type="GO" id="GO:0008270">
    <property type="term" value="F:zinc ion binding"/>
    <property type="evidence" value="ECO:0007669"/>
    <property type="project" value="UniProtKB-KW"/>
</dbReference>
<sequence>MVQDISNEFEEIILEVLDFHLYNEIHSCFLHKFSRKRAKSALNFPPSKNPFNMKLKFQCPDCDRKWTSTHGQTYIKYFIHKRNHSLEMEVAVYEQDCVRCLVPANVFFYDDEMYRLFHKFANYIETEHYKELSLQLLFRQIGLPEYDYKDICDEARITIQSLIKIQKSNPSNKQIKALLSSIQNAKRSLGYKFKRKYEITYEDLLEILDLIQEKHMYKSRKRESDDRRVAHHRSLCHACKLGVCTAGREENNRF</sequence>
<keyword evidence="2" id="KW-0863">Zinc-finger</keyword>
<keyword evidence="3" id="KW-0862">Zinc</keyword>
<dbReference type="EMBL" id="RRYP01014334">
    <property type="protein sequence ID" value="TNV76032.1"/>
    <property type="molecule type" value="Genomic_DNA"/>
</dbReference>
<evidence type="ECO:0000256" key="2">
    <source>
        <dbReference type="ARBA" id="ARBA00022771"/>
    </source>
</evidence>
<evidence type="ECO:0000259" key="4">
    <source>
        <dbReference type="Pfam" id="PF13695"/>
    </source>
</evidence>
<protein>
    <recommendedName>
        <fullName evidence="4">3CxxC-type domain-containing protein</fullName>
    </recommendedName>
</protein>
<feature type="domain" description="3CxxC-type" evidence="4">
    <location>
        <begin position="53"/>
        <end position="131"/>
    </location>
</feature>
<organism evidence="5 6">
    <name type="scientific">Halteria grandinella</name>
    <dbReference type="NCBI Taxonomy" id="5974"/>
    <lineage>
        <taxon>Eukaryota</taxon>
        <taxon>Sar</taxon>
        <taxon>Alveolata</taxon>
        <taxon>Ciliophora</taxon>
        <taxon>Intramacronucleata</taxon>
        <taxon>Spirotrichea</taxon>
        <taxon>Stichotrichia</taxon>
        <taxon>Sporadotrichida</taxon>
        <taxon>Halteriidae</taxon>
        <taxon>Halteria</taxon>
    </lineage>
</organism>
<evidence type="ECO:0000313" key="5">
    <source>
        <dbReference type="EMBL" id="TNV76032.1"/>
    </source>
</evidence>
<evidence type="ECO:0000256" key="3">
    <source>
        <dbReference type="ARBA" id="ARBA00022833"/>
    </source>
</evidence>
<gene>
    <name evidence="5" type="ORF">FGO68_gene11372</name>
</gene>
<keyword evidence="6" id="KW-1185">Reference proteome</keyword>
<accession>A0A8J8NJ48</accession>
<dbReference type="AlphaFoldDB" id="A0A8J8NJ48"/>
<name>A0A8J8NJ48_HALGN</name>
<evidence type="ECO:0000256" key="1">
    <source>
        <dbReference type="ARBA" id="ARBA00022723"/>
    </source>
</evidence>